<dbReference type="Proteomes" id="UP000036987">
    <property type="component" value="Unassembled WGS sequence"/>
</dbReference>
<evidence type="ECO:0000313" key="2">
    <source>
        <dbReference type="Proteomes" id="UP000036987"/>
    </source>
</evidence>
<accession>A0A0K9NX55</accession>
<dbReference type="OMA" id="CPCVIFG"/>
<gene>
    <name evidence="1" type="ORF">ZOSMA_592G00020</name>
</gene>
<dbReference type="OrthoDB" id="1045822at2759"/>
<dbReference type="PANTHER" id="PTHR15907">
    <property type="entry name" value="DUF614 FAMILY PROTEIN-RELATED"/>
    <property type="match status" value="1"/>
</dbReference>
<proteinExistence type="predicted"/>
<comment type="caution">
    <text evidence="1">The sequence shown here is derived from an EMBL/GenBank/DDBJ whole genome shotgun (WGS) entry which is preliminary data.</text>
</comment>
<evidence type="ECO:0000313" key="1">
    <source>
        <dbReference type="EMBL" id="KMZ60540.1"/>
    </source>
</evidence>
<sequence length="143" mass="16368">MIKMEKFDTQNPQQWSTKLCDCCDDPGNCCITCFFPWITFGRIAEIVDQGSSSCYNNGLLYFQWSNIGAPWIISCINREKMRVVYSLPPDPCGDCLVHFWCGPCALCQEYRELTNKGFDMKIGWCGNVQKNLVPPQVQDGMDR</sequence>
<organism evidence="1 2">
    <name type="scientific">Zostera marina</name>
    <name type="common">Eelgrass</name>
    <dbReference type="NCBI Taxonomy" id="29655"/>
    <lineage>
        <taxon>Eukaryota</taxon>
        <taxon>Viridiplantae</taxon>
        <taxon>Streptophyta</taxon>
        <taxon>Embryophyta</taxon>
        <taxon>Tracheophyta</taxon>
        <taxon>Spermatophyta</taxon>
        <taxon>Magnoliopsida</taxon>
        <taxon>Liliopsida</taxon>
        <taxon>Zosteraceae</taxon>
        <taxon>Zostera</taxon>
    </lineage>
</organism>
<dbReference type="STRING" id="29655.A0A0K9NX55"/>
<keyword evidence="2" id="KW-1185">Reference proteome</keyword>
<reference evidence="2" key="1">
    <citation type="journal article" date="2016" name="Nature">
        <title>The genome of the seagrass Zostera marina reveals angiosperm adaptation to the sea.</title>
        <authorList>
            <person name="Olsen J.L."/>
            <person name="Rouze P."/>
            <person name="Verhelst B."/>
            <person name="Lin Y.-C."/>
            <person name="Bayer T."/>
            <person name="Collen J."/>
            <person name="Dattolo E."/>
            <person name="De Paoli E."/>
            <person name="Dittami S."/>
            <person name="Maumus F."/>
            <person name="Michel G."/>
            <person name="Kersting A."/>
            <person name="Lauritano C."/>
            <person name="Lohaus R."/>
            <person name="Toepel M."/>
            <person name="Tonon T."/>
            <person name="Vanneste K."/>
            <person name="Amirebrahimi M."/>
            <person name="Brakel J."/>
            <person name="Bostroem C."/>
            <person name="Chovatia M."/>
            <person name="Grimwood J."/>
            <person name="Jenkins J.W."/>
            <person name="Jueterbock A."/>
            <person name="Mraz A."/>
            <person name="Stam W.T."/>
            <person name="Tice H."/>
            <person name="Bornberg-Bauer E."/>
            <person name="Green P.J."/>
            <person name="Pearson G.A."/>
            <person name="Procaccini G."/>
            <person name="Duarte C.M."/>
            <person name="Schmutz J."/>
            <person name="Reusch T.B.H."/>
            <person name="Van de Peer Y."/>
        </authorList>
    </citation>
    <scope>NUCLEOTIDE SEQUENCE [LARGE SCALE GENOMIC DNA]</scope>
    <source>
        <strain evidence="2">cv. Finnish</strain>
    </source>
</reference>
<dbReference type="EMBL" id="LFYR01001611">
    <property type="protein sequence ID" value="KMZ60540.1"/>
    <property type="molecule type" value="Genomic_DNA"/>
</dbReference>
<dbReference type="Pfam" id="PF04749">
    <property type="entry name" value="PLAC8"/>
    <property type="match status" value="1"/>
</dbReference>
<protein>
    <submittedName>
        <fullName evidence="1">Plant cadmium resistance 2</fullName>
    </submittedName>
</protein>
<dbReference type="InterPro" id="IPR006461">
    <property type="entry name" value="PLAC_motif_containing"/>
</dbReference>
<dbReference type="AlphaFoldDB" id="A0A0K9NX55"/>
<dbReference type="NCBIfam" id="TIGR01571">
    <property type="entry name" value="A_thal_Cys_rich"/>
    <property type="match status" value="1"/>
</dbReference>
<name>A0A0K9NX55_ZOSMR</name>